<dbReference type="SUPFAM" id="SSF52540">
    <property type="entry name" value="P-loop containing nucleoside triphosphate hydrolases"/>
    <property type="match status" value="1"/>
</dbReference>
<dbReference type="PANTHER" id="PTHR33377:SF91">
    <property type="entry name" value="RX N-TERMINAL DOMAIN-CONTAINING PROTEIN"/>
    <property type="match status" value="1"/>
</dbReference>
<dbReference type="InterPro" id="IPR027417">
    <property type="entry name" value="P-loop_NTPase"/>
</dbReference>
<dbReference type="Gene3D" id="3.40.50.300">
    <property type="entry name" value="P-loop containing nucleotide triphosphate hydrolases"/>
    <property type="match status" value="1"/>
</dbReference>
<dbReference type="PANTHER" id="PTHR33377">
    <property type="entry name" value="OS10G0134700 PROTEIN-RELATED"/>
    <property type="match status" value="1"/>
</dbReference>
<dbReference type="EnsemblPlants" id="PNT67116">
    <property type="protein sequence ID" value="PNT67116"/>
    <property type="gene ID" value="BRADI_3g21210v3"/>
</dbReference>
<dbReference type="Proteomes" id="UP000008810">
    <property type="component" value="Chromosome 3"/>
</dbReference>
<evidence type="ECO:0000313" key="1">
    <source>
        <dbReference type="EMBL" id="KQJ96131.1"/>
    </source>
</evidence>
<dbReference type="EMBL" id="CM000882">
    <property type="protein sequence ID" value="KQJ96131.1"/>
    <property type="molecule type" value="Genomic_DNA"/>
</dbReference>
<dbReference type="KEGG" id="bdi:100841237"/>
<evidence type="ECO:0000313" key="2">
    <source>
        <dbReference type="EnsemblPlants" id="PNT67116"/>
    </source>
</evidence>
<dbReference type="Gramene" id="PNT67116">
    <property type="protein sequence ID" value="PNT67116"/>
    <property type="gene ID" value="BRADI_3g21210v3"/>
</dbReference>
<evidence type="ECO:0000313" key="3">
    <source>
        <dbReference type="Proteomes" id="UP000008810"/>
    </source>
</evidence>
<reference evidence="1 2" key="1">
    <citation type="journal article" date="2010" name="Nature">
        <title>Genome sequencing and analysis of the model grass Brachypodium distachyon.</title>
        <authorList>
            <consortium name="International Brachypodium Initiative"/>
        </authorList>
    </citation>
    <scope>NUCLEOTIDE SEQUENCE [LARGE SCALE GENOMIC DNA]</scope>
    <source>
        <strain evidence="1">Bd21</strain>
        <strain evidence="2">cv. Bd21</strain>
    </source>
</reference>
<dbReference type="OMA" id="RLMPFCT"/>
<dbReference type="HOGENOM" id="CLU_001090_0_0_1"/>
<organism evidence="2">
    <name type="scientific">Brachypodium distachyon</name>
    <name type="common">Purple false brome</name>
    <name type="synonym">Trachynia distachya</name>
    <dbReference type="NCBI Taxonomy" id="15368"/>
    <lineage>
        <taxon>Eukaryota</taxon>
        <taxon>Viridiplantae</taxon>
        <taxon>Streptophyta</taxon>
        <taxon>Embryophyta</taxon>
        <taxon>Tracheophyta</taxon>
        <taxon>Spermatophyta</taxon>
        <taxon>Magnoliopsida</taxon>
        <taxon>Liliopsida</taxon>
        <taxon>Poales</taxon>
        <taxon>Poaceae</taxon>
        <taxon>BOP clade</taxon>
        <taxon>Pooideae</taxon>
        <taxon>Stipodae</taxon>
        <taxon>Brachypodieae</taxon>
        <taxon>Brachypodium</taxon>
    </lineage>
</organism>
<gene>
    <name evidence="2" type="primary">LOC100841237</name>
    <name evidence="1" type="ORF">BRADI_3g21210v3</name>
</gene>
<sequence>MEPAISAVTGELVSRFVSFLTNKYHSSRAYSEEKQFEKLHQLLLRVRTVVEEADGRYITNSGMLAQLKMLADAMYQGYWTRDAFKYRSLEETPMEAEVSSSARLKRSRSVHEGSPRQSKARYLLELQGALERLENVVAHMTEFVVILGGCDRMMRRPYDAYLYIENLMFGRHTEKQELSNFLLQHNHLATAPAVLPIIGAFGVGKKTLVAHVCNDERVRSRFSVILYLGEADFLRIAEDASPVSENTLVVVDFVSDVDEKDWTKFYSAVARMDRGNKVVILSRHKKSERFGTVKPLFLNVLSYEEFSYLFKTLAFGSANQLEYPRLVRIADEFARELQSEEWSLVTANLLADVIRRDLDDYFWLCILSRLRRVVERNFSMYGEHPKLLLERGHDIAVMDFVLHPVRPLPVICSSKNDAPMKKELSKVTFKELLVDSGVRPKVEFGQLTWESRLPPYTSFDHIVSSCVQDMTGYAPLSRRKRGEVPL</sequence>
<dbReference type="GeneID" id="100841237"/>
<proteinExistence type="predicted"/>
<dbReference type="EnsemblPlants" id="KQJ96131">
    <property type="protein sequence ID" value="KQJ96131"/>
    <property type="gene ID" value="BRADI_3g21210v3"/>
</dbReference>
<dbReference type="AlphaFoldDB" id="I1I2Z9"/>
<reference evidence="1" key="2">
    <citation type="submission" date="2017-06" db="EMBL/GenBank/DDBJ databases">
        <title>WGS assembly of Brachypodium distachyon.</title>
        <authorList>
            <consortium name="The International Brachypodium Initiative"/>
            <person name="Lucas S."/>
            <person name="Harmon-Smith M."/>
            <person name="Lail K."/>
            <person name="Tice H."/>
            <person name="Grimwood J."/>
            <person name="Bruce D."/>
            <person name="Barry K."/>
            <person name="Shu S."/>
            <person name="Lindquist E."/>
            <person name="Wang M."/>
            <person name="Pitluck S."/>
            <person name="Vogel J.P."/>
            <person name="Garvin D.F."/>
            <person name="Mockler T.C."/>
            <person name="Schmutz J."/>
            <person name="Rokhsar D."/>
            <person name="Bevan M.W."/>
        </authorList>
    </citation>
    <scope>NUCLEOTIDE SEQUENCE</scope>
    <source>
        <strain evidence="1">Bd21</strain>
    </source>
</reference>
<keyword evidence="3" id="KW-1185">Reference proteome</keyword>
<dbReference type="eggNOG" id="KOG4658">
    <property type="taxonomic scope" value="Eukaryota"/>
</dbReference>
<reference evidence="2" key="3">
    <citation type="submission" date="2018-08" db="UniProtKB">
        <authorList>
            <consortium name="EnsemblPlants"/>
        </authorList>
    </citation>
    <scope>IDENTIFICATION</scope>
    <source>
        <strain evidence="2">cv. Bd21</strain>
    </source>
</reference>
<name>I1I2Z9_BRADI</name>
<dbReference type="OrthoDB" id="593438at2759"/>
<dbReference type="RefSeq" id="XP_014756261.1">
    <property type="nucleotide sequence ID" value="XM_014900775.2"/>
</dbReference>
<accession>I1I2Z9</accession>
<dbReference type="EMBL" id="CM000882">
    <property type="protein sequence ID" value="PNT67116.1"/>
    <property type="molecule type" value="Genomic_DNA"/>
</dbReference>
<protein>
    <submittedName>
        <fullName evidence="1 2">Uncharacterized protein</fullName>
    </submittedName>
</protein>
<dbReference type="Gramene" id="KQJ96131">
    <property type="protein sequence ID" value="KQJ96131"/>
    <property type="gene ID" value="BRADI_3g21210v3"/>
</dbReference>